<feature type="signal peptide" evidence="1">
    <location>
        <begin position="1"/>
        <end position="21"/>
    </location>
</feature>
<comment type="caution">
    <text evidence="2">The sequence shown here is derived from an EMBL/GenBank/DDBJ whole genome shotgun (WGS) entry which is preliminary data.</text>
</comment>
<evidence type="ECO:0000313" key="2">
    <source>
        <dbReference type="EMBL" id="TLP37083.1"/>
    </source>
</evidence>
<reference evidence="2 3" key="1">
    <citation type="submission" date="2019-05" db="EMBL/GenBank/DDBJ databases">
        <title>Arcobacter sp. nov., isolated from sea sediment.</title>
        <authorList>
            <person name="Kim W."/>
        </authorList>
    </citation>
    <scope>NUCLEOTIDE SEQUENCE [LARGE SCALE GENOMIC DNA]</scope>
    <source>
        <strain evidence="2 3">CAU 1517</strain>
    </source>
</reference>
<feature type="chain" id="PRO_5024458087" description="DNA-binding protein" evidence="1">
    <location>
        <begin position="22"/>
        <end position="234"/>
    </location>
</feature>
<dbReference type="AlphaFoldDB" id="A0A5R8XZB9"/>
<accession>A0A5R8XZB9</accession>
<evidence type="ECO:0008006" key="4">
    <source>
        <dbReference type="Google" id="ProtNLM"/>
    </source>
</evidence>
<keyword evidence="3" id="KW-1185">Reference proteome</keyword>
<sequence length="234" mass="26372">MYKKLTLGCLSILLSANLAFALNEPHEVKVLESINSGAYTYLKVEEKGEQYWAAITKTPIKVDSVITIKEQVWMKDFKSKTLNKTFDKILFAEFPKKGISGVDNIHSIHGDMIKKKQKQTMKPNPKFNENIVIANGSPIKTNISEIFSNKDKFKNKNVEIQGRVLQVSNKVMGNTWVKIYDGKEAVIFRSPNEDEKVSIGKKVKVVGTINTNVDYGFGYAYEVIGVNGKFEVLN</sequence>
<protein>
    <recommendedName>
        <fullName evidence="4">DNA-binding protein</fullName>
    </recommendedName>
</protein>
<dbReference type="RefSeq" id="WP_138153337.1">
    <property type="nucleotide sequence ID" value="NZ_VANU01000005.1"/>
</dbReference>
<gene>
    <name evidence="2" type="ORF">FDK22_12635</name>
</gene>
<dbReference type="Proteomes" id="UP000308901">
    <property type="component" value="Unassembled WGS sequence"/>
</dbReference>
<evidence type="ECO:0000256" key="1">
    <source>
        <dbReference type="SAM" id="SignalP"/>
    </source>
</evidence>
<evidence type="ECO:0000313" key="3">
    <source>
        <dbReference type="Proteomes" id="UP000308901"/>
    </source>
</evidence>
<name>A0A5R8XZB9_9BACT</name>
<dbReference type="EMBL" id="VANU01000005">
    <property type="protein sequence ID" value="TLP37083.1"/>
    <property type="molecule type" value="Genomic_DNA"/>
</dbReference>
<organism evidence="2 3">
    <name type="scientific">Arcobacter arenosus</name>
    <dbReference type="NCBI Taxonomy" id="2576037"/>
    <lineage>
        <taxon>Bacteria</taxon>
        <taxon>Pseudomonadati</taxon>
        <taxon>Campylobacterota</taxon>
        <taxon>Epsilonproteobacteria</taxon>
        <taxon>Campylobacterales</taxon>
        <taxon>Arcobacteraceae</taxon>
        <taxon>Arcobacter</taxon>
    </lineage>
</organism>
<dbReference type="OrthoDB" id="1118190at2"/>
<proteinExistence type="predicted"/>
<keyword evidence="1" id="KW-0732">Signal</keyword>